<dbReference type="PANTHER" id="PTHR18978">
    <property type="entry name" value="GRIP-1 ASSOCIATED PROTEIN 1"/>
    <property type="match status" value="1"/>
</dbReference>
<sequence>MQELQRSKEEEQRTAAHNIELIQTILETKLKEHEDEIKGKNEEIKVALKKQSSMVKELRRQVLSEKKRAEQAEKHLDDVLGMTDSVYTHGSTRMRLGGGSSLSLSDRFKVKNDVEATSSVCSWAFVAETDKNSLHNFDGEESSCSASILEADNAELISRLAVLQKKHAETLDRLNMVEEENSLLRKEIVEKSEVIAEWIRSIPGVSHSSVVGASSPGLRFRRMLEMVRMDESAADIRDMNRRLQRMLEETLSRNLVLQKNIQTLLEKDK</sequence>
<evidence type="ECO:0000313" key="4">
    <source>
        <dbReference type="WBParaSite" id="TCLT_0000077301-mRNA-1"/>
    </source>
</evidence>
<accession>A0A0N5CL02</accession>
<dbReference type="EMBL" id="UYYF01000067">
    <property type="protein sequence ID" value="VDM95876.1"/>
    <property type="molecule type" value="Genomic_DNA"/>
</dbReference>
<keyword evidence="3" id="KW-1185">Reference proteome</keyword>
<feature type="coiled-coil region" evidence="1">
    <location>
        <begin position="23"/>
        <end position="75"/>
    </location>
</feature>
<dbReference type="GO" id="GO:1905244">
    <property type="term" value="P:regulation of modification of synaptic structure"/>
    <property type="evidence" value="ECO:0007669"/>
    <property type="project" value="TreeGrafter"/>
</dbReference>
<reference evidence="2 3" key="2">
    <citation type="submission" date="2018-11" db="EMBL/GenBank/DDBJ databases">
        <authorList>
            <consortium name="Pathogen Informatics"/>
        </authorList>
    </citation>
    <scope>NUCLEOTIDE SEQUENCE [LARGE SCALE GENOMIC DNA]</scope>
</reference>
<dbReference type="GO" id="GO:0098998">
    <property type="term" value="C:extrinsic component of postsynaptic early endosome membrane"/>
    <property type="evidence" value="ECO:0007669"/>
    <property type="project" value="TreeGrafter"/>
</dbReference>
<dbReference type="Proteomes" id="UP000276776">
    <property type="component" value="Unassembled WGS sequence"/>
</dbReference>
<dbReference type="OMA" id="WIRSIPG"/>
<dbReference type="InterPro" id="IPR026204">
    <property type="entry name" value="GRIPAP1"/>
</dbReference>
<evidence type="ECO:0000313" key="3">
    <source>
        <dbReference type="Proteomes" id="UP000276776"/>
    </source>
</evidence>
<dbReference type="WBParaSite" id="TCLT_0000077301-mRNA-1">
    <property type="protein sequence ID" value="TCLT_0000077301-mRNA-1"/>
    <property type="gene ID" value="TCLT_0000077301"/>
</dbReference>
<name>A0A0N5CL02_THECL</name>
<dbReference type="OrthoDB" id="6269447at2759"/>
<reference evidence="4" key="1">
    <citation type="submission" date="2017-02" db="UniProtKB">
        <authorList>
            <consortium name="WormBaseParasite"/>
        </authorList>
    </citation>
    <scope>IDENTIFICATION</scope>
</reference>
<dbReference type="STRING" id="103827.A0A0N5CL02"/>
<evidence type="ECO:0000256" key="1">
    <source>
        <dbReference type="SAM" id="Coils"/>
    </source>
</evidence>
<dbReference type="AlphaFoldDB" id="A0A0N5CL02"/>
<feature type="coiled-coil region" evidence="1">
    <location>
        <begin position="146"/>
        <end position="187"/>
    </location>
</feature>
<proteinExistence type="predicted"/>
<dbReference type="GO" id="GO:0098978">
    <property type="term" value="C:glutamatergic synapse"/>
    <property type="evidence" value="ECO:0007669"/>
    <property type="project" value="TreeGrafter"/>
</dbReference>
<dbReference type="PANTHER" id="PTHR18978:SF1">
    <property type="entry name" value="GRIP1-ASSOCIATED PROTEIN 1"/>
    <property type="match status" value="1"/>
</dbReference>
<organism evidence="4">
    <name type="scientific">Thelazia callipaeda</name>
    <name type="common">Oriental eyeworm</name>
    <name type="synonym">Parasitic nematode</name>
    <dbReference type="NCBI Taxonomy" id="103827"/>
    <lineage>
        <taxon>Eukaryota</taxon>
        <taxon>Metazoa</taxon>
        <taxon>Ecdysozoa</taxon>
        <taxon>Nematoda</taxon>
        <taxon>Chromadorea</taxon>
        <taxon>Rhabditida</taxon>
        <taxon>Spirurina</taxon>
        <taxon>Spiruromorpha</taxon>
        <taxon>Thelazioidea</taxon>
        <taxon>Thelaziidae</taxon>
        <taxon>Thelazia</taxon>
    </lineage>
</organism>
<dbReference type="GO" id="GO:0098887">
    <property type="term" value="P:neurotransmitter receptor transport, endosome to postsynaptic membrane"/>
    <property type="evidence" value="ECO:0007669"/>
    <property type="project" value="TreeGrafter"/>
</dbReference>
<evidence type="ECO:0000313" key="2">
    <source>
        <dbReference type="EMBL" id="VDM95876.1"/>
    </source>
</evidence>
<dbReference type="GO" id="GO:0099152">
    <property type="term" value="P:regulation of neurotransmitter receptor transport, endosome to postsynaptic membrane"/>
    <property type="evidence" value="ECO:0007669"/>
    <property type="project" value="TreeGrafter"/>
</dbReference>
<keyword evidence="1" id="KW-0175">Coiled coil</keyword>
<dbReference type="GO" id="GO:0099158">
    <property type="term" value="P:regulation of recycling endosome localization within postsynapse"/>
    <property type="evidence" value="ECO:0007669"/>
    <property type="project" value="TreeGrafter"/>
</dbReference>
<protein>
    <submittedName>
        <fullName evidence="4">GRIP domain-containing protein</fullName>
    </submittedName>
</protein>
<dbReference type="GO" id="GO:0098837">
    <property type="term" value="C:postsynaptic recycling endosome"/>
    <property type="evidence" value="ECO:0007669"/>
    <property type="project" value="TreeGrafter"/>
</dbReference>
<gene>
    <name evidence="2" type="ORF">TCLT_LOCUS774</name>
</gene>